<dbReference type="FunFam" id="3.30.565.10:FF:000010">
    <property type="entry name" value="Sensor histidine kinase RcsC"/>
    <property type="match status" value="1"/>
</dbReference>
<gene>
    <name evidence="15" type="ORF">FYJ58_06590</name>
</gene>
<dbReference type="Gene3D" id="1.10.287.130">
    <property type="match status" value="1"/>
</dbReference>
<dbReference type="SMART" id="SM00388">
    <property type="entry name" value="HisKA"/>
    <property type="match status" value="1"/>
</dbReference>
<feature type="domain" description="PAC" evidence="14">
    <location>
        <begin position="231"/>
        <end position="282"/>
    </location>
</feature>
<dbReference type="InterPro" id="IPR036097">
    <property type="entry name" value="HisK_dim/P_sf"/>
</dbReference>
<dbReference type="InterPro" id="IPR005467">
    <property type="entry name" value="His_kinase_dom"/>
</dbReference>
<dbReference type="Pfam" id="PF00072">
    <property type="entry name" value="Response_reg"/>
    <property type="match status" value="2"/>
</dbReference>
<evidence type="ECO:0000256" key="11">
    <source>
        <dbReference type="PROSITE-ProRule" id="PRU00169"/>
    </source>
</evidence>
<dbReference type="PANTHER" id="PTHR43047:SF64">
    <property type="entry name" value="HISTIDINE KINASE CONTAINING CHEY-HOMOLOGOUS RECEIVER DOMAIN AND PAS DOMAIN-RELATED"/>
    <property type="match status" value="1"/>
</dbReference>
<comment type="caution">
    <text evidence="15">The sequence shown here is derived from an EMBL/GenBank/DDBJ whole genome shotgun (WGS) entry which is preliminary data.</text>
</comment>
<evidence type="ECO:0000259" key="14">
    <source>
        <dbReference type="PROSITE" id="PS50113"/>
    </source>
</evidence>
<keyword evidence="5 11" id="KW-0597">Phosphoprotein</keyword>
<dbReference type="InterPro" id="IPR001789">
    <property type="entry name" value="Sig_transdc_resp-reg_receiver"/>
</dbReference>
<evidence type="ECO:0000256" key="6">
    <source>
        <dbReference type="ARBA" id="ARBA00022679"/>
    </source>
</evidence>
<dbReference type="Proteomes" id="UP000482209">
    <property type="component" value="Unassembled WGS sequence"/>
</dbReference>
<evidence type="ECO:0000256" key="8">
    <source>
        <dbReference type="ARBA" id="ARBA00023012"/>
    </source>
</evidence>
<feature type="domain" description="Response regulatory" evidence="13">
    <location>
        <begin position="826"/>
        <end position="947"/>
    </location>
</feature>
<feature type="domain" description="Histidine kinase" evidence="12">
    <location>
        <begin position="443"/>
        <end position="666"/>
    </location>
</feature>
<dbReference type="Pfam" id="PF00512">
    <property type="entry name" value="HisKA"/>
    <property type="match status" value="1"/>
</dbReference>
<dbReference type="SUPFAM" id="SSF55874">
    <property type="entry name" value="ATPase domain of HSP90 chaperone/DNA topoisomerase II/histidine kinase"/>
    <property type="match status" value="1"/>
</dbReference>
<keyword evidence="8" id="KW-0902">Two-component regulatory system</keyword>
<dbReference type="EMBL" id="VUMT01000008">
    <property type="protein sequence ID" value="MSS63544.1"/>
    <property type="molecule type" value="Genomic_DNA"/>
</dbReference>
<evidence type="ECO:0000256" key="3">
    <source>
        <dbReference type="ARBA" id="ARBA00012438"/>
    </source>
</evidence>
<dbReference type="AlphaFoldDB" id="A0A6L5XY15"/>
<keyword evidence="7" id="KW-0418">Kinase</keyword>
<evidence type="ECO:0000259" key="12">
    <source>
        <dbReference type="PROSITE" id="PS50109"/>
    </source>
</evidence>
<dbReference type="InterPro" id="IPR000014">
    <property type="entry name" value="PAS"/>
</dbReference>
<feature type="domain" description="Response regulatory" evidence="13">
    <location>
        <begin position="687"/>
        <end position="807"/>
    </location>
</feature>
<evidence type="ECO:0000256" key="4">
    <source>
        <dbReference type="ARBA" id="ARBA00018672"/>
    </source>
</evidence>
<dbReference type="InterPro" id="IPR003594">
    <property type="entry name" value="HATPase_dom"/>
</dbReference>
<feature type="modified residue" description="4-aspartylphosphate" evidence="11">
    <location>
        <position position="878"/>
    </location>
</feature>
<organism evidence="15 16">
    <name type="scientific">Velocimicrobium porci</name>
    <dbReference type="NCBI Taxonomy" id="2606634"/>
    <lineage>
        <taxon>Bacteria</taxon>
        <taxon>Bacillati</taxon>
        <taxon>Bacillota</taxon>
        <taxon>Clostridia</taxon>
        <taxon>Lachnospirales</taxon>
        <taxon>Lachnospiraceae</taxon>
        <taxon>Velocimicrobium</taxon>
    </lineage>
</organism>
<evidence type="ECO:0000259" key="13">
    <source>
        <dbReference type="PROSITE" id="PS50110"/>
    </source>
</evidence>
<dbReference type="SUPFAM" id="SSF52172">
    <property type="entry name" value="CheY-like"/>
    <property type="match status" value="2"/>
</dbReference>
<dbReference type="CDD" id="cd00082">
    <property type="entry name" value="HisKA"/>
    <property type="match status" value="1"/>
</dbReference>
<dbReference type="InterPro" id="IPR011006">
    <property type="entry name" value="CheY-like_superfamily"/>
</dbReference>
<dbReference type="CDD" id="cd17546">
    <property type="entry name" value="REC_hyHK_CKI1_RcsC-like"/>
    <property type="match status" value="2"/>
</dbReference>
<comment type="catalytic activity">
    <reaction evidence="1">
        <text>ATP + protein L-histidine = ADP + protein N-phospho-L-histidine.</text>
        <dbReference type="EC" id="2.7.13.3"/>
    </reaction>
</comment>
<dbReference type="Gene3D" id="3.40.50.2300">
    <property type="match status" value="2"/>
</dbReference>
<evidence type="ECO:0000256" key="5">
    <source>
        <dbReference type="ARBA" id="ARBA00022553"/>
    </source>
</evidence>
<evidence type="ECO:0000256" key="10">
    <source>
        <dbReference type="ARBA" id="ARBA00074306"/>
    </source>
</evidence>
<evidence type="ECO:0000313" key="15">
    <source>
        <dbReference type="EMBL" id="MSS63544.1"/>
    </source>
</evidence>
<evidence type="ECO:0000256" key="9">
    <source>
        <dbReference type="ARBA" id="ARBA00024867"/>
    </source>
</evidence>
<dbReference type="Gene3D" id="3.30.565.10">
    <property type="entry name" value="Histidine kinase-like ATPase, C-terminal domain"/>
    <property type="match status" value="1"/>
</dbReference>
<dbReference type="NCBIfam" id="TIGR00229">
    <property type="entry name" value="sensory_box"/>
    <property type="match status" value="1"/>
</dbReference>
<evidence type="ECO:0000256" key="7">
    <source>
        <dbReference type="ARBA" id="ARBA00022777"/>
    </source>
</evidence>
<evidence type="ECO:0000256" key="2">
    <source>
        <dbReference type="ARBA" id="ARBA00006402"/>
    </source>
</evidence>
<dbReference type="InterPro" id="IPR004358">
    <property type="entry name" value="Sig_transdc_His_kin-like_C"/>
</dbReference>
<dbReference type="InterPro" id="IPR000700">
    <property type="entry name" value="PAS-assoc_C"/>
</dbReference>
<dbReference type="RefSeq" id="WP_154518947.1">
    <property type="nucleotide sequence ID" value="NZ_VUMT01000008.1"/>
</dbReference>
<dbReference type="SMART" id="SM00448">
    <property type="entry name" value="REC"/>
    <property type="match status" value="2"/>
</dbReference>
<dbReference type="Pfam" id="PF02518">
    <property type="entry name" value="HATPase_c"/>
    <property type="match status" value="1"/>
</dbReference>
<keyword evidence="16" id="KW-1185">Reference proteome</keyword>
<feature type="modified residue" description="4-aspartylphosphate" evidence="11">
    <location>
        <position position="741"/>
    </location>
</feature>
<dbReference type="InterPro" id="IPR035965">
    <property type="entry name" value="PAS-like_dom_sf"/>
</dbReference>
<dbReference type="InterPro" id="IPR003661">
    <property type="entry name" value="HisK_dim/P_dom"/>
</dbReference>
<dbReference type="PANTHER" id="PTHR43047">
    <property type="entry name" value="TWO-COMPONENT HISTIDINE PROTEIN KINASE"/>
    <property type="match status" value="1"/>
</dbReference>
<accession>A0A6L5XY15</accession>
<dbReference type="SUPFAM" id="SSF55785">
    <property type="entry name" value="PYP-like sensor domain (PAS domain)"/>
    <property type="match status" value="1"/>
</dbReference>
<comment type="function">
    <text evidence="9">May play the central regulatory role in sporulation. It may be an element of the effector pathway responsible for the activation of sporulation genes in response to nutritional stress. Spo0A may act in concert with spo0H (a sigma factor) to control the expression of some genes that are critical to the sporulation process.</text>
</comment>
<sequence>MYEKTVKEVEKFTRQLVRNILRKPDKDFLFSSFAENIIWIGTKENEKAEGREDAILKIIEGMKVREKYEETYLISLIDKKIYLCDANIQVDMVYHRISFVIQQKEEKFCVVHIHHSIPFVENTREDLFPDEVSGAYHKLENELQKKAQENKRQEHFLAQLFDSIPCGIIQFTTDEEYRIINVNRMVWEFYGYSSEEEYWSEIESPIQTVMDKDREWVKTIIGQLPLEGETINYTRETFRKNGEHAWVNVAMRKIINVDGVEVIQAVFTDVTELKRLEMEKEQEEFVENQSLRAAICTAYPLIISLNLTKNTYNCFIEEQEFFIKERTGIFSELINQSIELVYPSYQLDYATTFQREAIIKRFECGEREIYMELQQKIVDEEYHWISIQVIYVQNPFDDDILAIELIKFLDAQRIEKARQEQLLRDALASAKAANRAKSDFLSRMSHDIRTPMNAIIGMSTIGQIKAEDSTSVKDCFKKIDASSRYLLSLINDILDMSKIETGKMEISHEYFNFVELIGEINQIIYPQALERNLSYEVYHEEPLEQYYIGDSLRLKQILLNLLSNSLKFTPAEGKIEVSIREQKRTNGFCYLKFRISDTGIGMSEEFQKIIFQPFEQEAAGEARDNVGSGLGLSIVYNLIQLMGGTIEVKSKKKEGTTFIFTVPFELVSDDEEKERERKMQELLKGLKVLVADDEEIVGEQTTIILEEVGACVKWVDSGKKAIGEIKQSLQKKELYDIAMIDWKMPDMDGIETVRRIRKLVGMDTMIIMISAYDWSGIEEEARAAGVNYFVCKPLFRANIYDAFYKLNDDDLFERKQISKQKFVGSKILLAEDNELNREIAKTFLELNGIEVTTAQNGKQAVELFVQSSLNYYTAILMDVRMPVMDGLEAVRTIRLLERADATKIPILAMTANAFEEDKIRAYEAGMTGYLVKPLDFDVLLNELERFIYNK</sequence>
<dbReference type="SUPFAM" id="SSF47384">
    <property type="entry name" value="Homodimeric domain of signal transducing histidine kinase"/>
    <property type="match status" value="1"/>
</dbReference>
<reference evidence="15 16" key="1">
    <citation type="submission" date="2019-08" db="EMBL/GenBank/DDBJ databases">
        <title>In-depth cultivation of the pig gut microbiome towards novel bacterial diversity and tailored functional studies.</title>
        <authorList>
            <person name="Wylensek D."/>
            <person name="Hitch T.C.A."/>
            <person name="Clavel T."/>
        </authorList>
    </citation>
    <scope>NUCLEOTIDE SEQUENCE [LARGE SCALE GENOMIC DNA]</scope>
    <source>
        <strain evidence="15 16">WCA-693-APC-MOT-I</strain>
    </source>
</reference>
<name>A0A6L5XY15_9FIRM</name>
<dbReference type="Gene3D" id="3.30.450.20">
    <property type="entry name" value="PAS domain"/>
    <property type="match status" value="1"/>
</dbReference>
<dbReference type="PROSITE" id="PS50109">
    <property type="entry name" value="HIS_KIN"/>
    <property type="match status" value="1"/>
</dbReference>
<proteinExistence type="inferred from homology"/>
<dbReference type="PROSITE" id="PS50110">
    <property type="entry name" value="RESPONSE_REGULATORY"/>
    <property type="match status" value="2"/>
</dbReference>
<dbReference type="PROSITE" id="PS50113">
    <property type="entry name" value="PAC"/>
    <property type="match status" value="1"/>
</dbReference>
<evidence type="ECO:0000256" key="1">
    <source>
        <dbReference type="ARBA" id="ARBA00000085"/>
    </source>
</evidence>
<keyword evidence="6" id="KW-0808">Transferase</keyword>
<protein>
    <recommendedName>
        <fullName evidence="10">Circadian input-output histidine kinase CikA</fullName>
        <ecNumber evidence="3">2.7.13.3</ecNumber>
    </recommendedName>
    <alternativeName>
        <fullName evidence="4">Stage 0 sporulation protein A homolog</fullName>
    </alternativeName>
</protein>
<dbReference type="SMART" id="SM00387">
    <property type="entry name" value="HATPase_c"/>
    <property type="match status" value="1"/>
</dbReference>
<dbReference type="GO" id="GO:0000155">
    <property type="term" value="F:phosphorelay sensor kinase activity"/>
    <property type="evidence" value="ECO:0007669"/>
    <property type="project" value="InterPro"/>
</dbReference>
<evidence type="ECO:0000313" key="16">
    <source>
        <dbReference type="Proteomes" id="UP000482209"/>
    </source>
</evidence>
<dbReference type="PRINTS" id="PR00344">
    <property type="entry name" value="BCTRLSENSOR"/>
</dbReference>
<dbReference type="InterPro" id="IPR036890">
    <property type="entry name" value="HATPase_C_sf"/>
</dbReference>
<dbReference type="Pfam" id="PF13426">
    <property type="entry name" value="PAS_9"/>
    <property type="match status" value="1"/>
</dbReference>
<dbReference type="EC" id="2.7.13.3" evidence="3"/>
<comment type="similarity">
    <text evidence="2">In the N-terminal section; belongs to the phytochrome family.</text>
</comment>